<dbReference type="SMART" id="SM00710">
    <property type="entry name" value="PbH1"/>
    <property type="match status" value="5"/>
</dbReference>
<dbReference type="InterPro" id="IPR006626">
    <property type="entry name" value="PbH1"/>
</dbReference>
<dbReference type="PROSITE" id="PS51257">
    <property type="entry name" value="PROKAR_LIPOPROTEIN"/>
    <property type="match status" value="1"/>
</dbReference>
<dbReference type="InterPro" id="IPR011050">
    <property type="entry name" value="Pectin_lyase_fold/virulence"/>
</dbReference>
<dbReference type="EMBL" id="JBELOE010000102">
    <property type="protein sequence ID" value="MER2491291.1"/>
    <property type="molecule type" value="Genomic_DNA"/>
</dbReference>
<dbReference type="InterPro" id="IPR012334">
    <property type="entry name" value="Pectin_lyas_fold"/>
</dbReference>
<evidence type="ECO:0000313" key="1">
    <source>
        <dbReference type="EMBL" id="MER2491291.1"/>
    </source>
</evidence>
<name>A0ABV1RET9_9ALTE</name>
<comment type="caution">
    <text evidence="1">The sequence shown here is derived from an EMBL/GenBank/DDBJ whole genome shotgun (WGS) entry which is preliminary data.</text>
</comment>
<organism evidence="1 2">
    <name type="scientific">Catenovulum sediminis</name>
    <dbReference type="NCBI Taxonomy" id="1740262"/>
    <lineage>
        <taxon>Bacteria</taxon>
        <taxon>Pseudomonadati</taxon>
        <taxon>Pseudomonadota</taxon>
        <taxon>Gammaproteobacteria</taxon>
        <taxon>Alteromonadales</taxon>
        <taxon>Alteromonadaceae</taxon>
        <taxon>Catenovulum</taxon>
    </lineage>
</organism>
<dbReference type="Gene3D" id="2.60.40.2700">
    <property type="match status" value="3"/>
</dbReference>
<dbReference type="InterPro" id="IPR039513">
    <property type="entry name" value="PL-6"/>
</dbReference>
<keyword evidence="2" id="KW-1185">Reference proteome</keyword>
<dbReference type="Gene3D" id="2.160.20.10">
    <property type="entry name" value="Single-stranded right-handed beta-helix, Pectin lyase-like"/>
    <property type="match status" value="1"/>
</dbReference>
<evidence type="ECO:0000313" key="2">
    <source>
        <dbReference type="Proteomes" id="UP001467690"/>
    </source>
</evidence>
<proteinExistence type="predicted"/>
<reference evidence="1 2" key="1">
    <citation type="submission" date="2024-06" db="EMBL/GenBank/DDBJ databases">
        <authorList>
            <person name="Chen R.Y."/>
        </authorList>
    </citation>
    <scope>NUCLEOTIDE SEQUENCE [LARGE SCALE GENOMIC DNA]</scope>
    <source>
        <strain evidence="1 2">D2</strain>
    </source>
</reference>
<dbReference type="Proteomes" id="UP001467690">
    <property type="component" value="Unassembled WGS sequence"/>
</dbReference>
<gene>
    <name evidence="1" type="ORF">ABS311_05275</name>
</gene>
<accession>A0ABV1RET9</accession>
<protein>
    <submittedName>
        <fullName evidence="1">Chondroitinase-B domain-containing protein</fullName>
    </submittedName>
</protein>
<dbReference type="SUPFAM" id="SSF51126">
    <property type="entry name" value="Pectin lyase-like"/>
    <property type="match status" value="1"/>
</dbReference>
<sequence length="772" mass="80286">MNKKIIALSVTALLTTGCNGVYDNFDPANAHGTIELNGNVEVGSNLTVDVADIDGLSGTVNYTWWAGETQISGVSGNSYTLTADEVGSYISVKAEYTDDAGQAESLLIKTTDPVPEMVSDGVITISGIPDDGVILFGAELTADVTDADGVDGSISYQWYADDAAITGATAASYTTTINEVGKQISVQATYTDSFGLVEMPVSNKTNPIIDPTSYSLTLSQTSDITVGMDLTATLSVNDATATYQWYADDVAITGATSANYTVAATDLEKTLSVTVTYQNGSKDLTETATDVVYSAVVKNAAELISAVQNAAENDVIALGSAIGGTYTDIAFDANTTGSDVGLVVSTNGVKLTRTKDSDAVIKGKTCFALTGDNVVLDGLVFEENEAFFAGGGSGDTACDSSSSTDAMLKMDGNGVVVRNTTFKDHVGDQGFFWIEIKGLNSIVERNLFSGTDASINKSGAISIWHNETDGEQEGHTVQYNHFTNFTTDGSAASEAFAMQVGRTTGEGSTHLGKNTIQYNLFDTVQVKERLFRVQGSQNTIKGNTIVNSVGMISLEDGAFNTVSDNIIIAGSGLKTGGIGLSALGHTISNNYIAEDAYTGGDRGGIYIHDDMLGNSGNKLTIANYTDAELAVTINNNTILNVAQAFGFDDKDSGCLTFPPYLNTSNNLIAATSDSGLSKTVGTESNDFTGIGCSLNSNSVKTNNHVFVSDVTDGGSVDISTVSGDVDGAETTTNTDGLVSGTGAQAGVGADVSKLYKISADEVGPGSTWTWSL</sequence>
<dbReference type="Pfam" id="PF14592">
    <property type="entry name" value="Chondroitinas_B"/>
    <property type="match status" value="1"/>
</dbReference>
<dbReference type="RefSeq" id="WP_350400948.1">
    <property type="nucleotide sequence ID" value="NZ_JBELOE010000102.1"/>
</dbReference>